<dbReference type="InterPro" id="IPR028592">
    <property type="entry name" value="QTRTD1"/>
</dbReference>
<name>A0A978VAE1_ZIZJJ</name>
<keyword evidence="2 5" id="KW-0819">tRNA processing</keyword>
<dbReference type="GO" id="GO:0046872">
    <property type="term" value="F:metal ion binding"/>
    <property type="evidence" value="ECO:0007669"/>
    <property type="project" value="UniProtKB-KW"/>
</dbReference>
<reference evidence="7" key="1">
    <citation type="journal article" date="2021" name="Front. Plant Sci.">
        <title>Chromosome-Scale Genome Assembly for Chinese Sour Jujube and Insights Into Its Genome Evolution and Domestication Signature.</title>
        <authorList>
            <person name="Shen L.-Y."/>
            <person name="Luo H."/>
            <person name="Wang X.-L."/>
            <person name="Wang X.-M."/>
            <person name="Qiu X.-J."/>
            <person name="Liu H."/>
            <person name="Zhou S.-S."/>
            <person name="Jia K.-H."/>
            <person name="Nie S."/>
            <person name="Bao Y.-T."/>
            <person name="Zhang R.-G."/>
            <person name="Yun Q.-Z."/>
            <person name="Chai Y.-H."/>
            <person name="Lu J.-Y."/>
            <person name="Li Y."/>
            <person name="Zhao S.-W."/>
            <person name="Mao J.-F."/>
            <person name="Jia S.-G."/>
            <person name="Mao Y.-M."/>
        </authorList>
    </citation>
    <scope>NUCLEOTIDE SEQUENCE</scope>
    <source>
        <strain evidence="7">AT0</strain>
        <tissue evidence="7">Leaf</tissue>
    </source>
</reference>
<comment type="subunit">
    <text evidence="5">Heterodimer of a catalytic subunit and an accessory subunit.</text>
</comment>
<gene>
    <name evidence="7" type="ORF">FEM48_Zijuj06G0165700</name>
</gene>
<dbReference type="GO" id="GO:0008479">
    <property type="term" value="F:tRNA-guanosine(34) queuine transglycosylase activity"/>
    <property type="evidence" value="ECO:0007669"/>
    <property type="project" value="UniProtKB-UniRule"/>
</dbReference>
<organism evidence="7 8">
    <name type="scientific">Ziziphus jujuba var. spinosa</name>
    <dbReference type="NCBI Taxonomy" id="714518"/>
    <lineage>
        <taxon>Eukaryota</taxon>
        <taxon>Viridiplantae</taxon>
        <taxon>Streptophyta</taxon>
        <taxon>Embryophyta</taxon>
        <taxon>Tracheophyta</taxon>
        <taxon>Spermatophyta</taxon>
        <taxon>Magnoliopsida</taxon>
        <taxon>eudicotyledons</taxon>
        <taxon>Gunneridae</taxon>
        <taxon>Pentapetalae</taxon>
        <taxon>rosids</taxon>
        <taxon>fabids</taxon>
        <taxon>Rosales</taxon>
        <taxon>Rhamnaceae</taxon>
        <taxon>Paliureae</taxon>
        <taxon>Ziziphus</taxon>
    </lineage>
</organism>
<dbReference type="PANTHER" id="PTHR46064">
    <property type="entry name" value="QUEUINE TRNA-RIBOSYLTRANSFERASE ACCESSORY SUBUNIT 2"/>
    <property type="match status" value="1"/>
</dbReference>
<dbReference type="GO" id="GO:0006400">
    <property type="term" value="P:tRNA modification"/>
    <property type="evidence" value="ECO:0007669"/>
    <property type="project" value="InterPro"/>
</dbReference>
<dbReference type="Proteomes" id="UP000813462">
    <property type="component" value="Unassembled WGS sequence"/>
</dbReference>
<protein>
    <recommendedName>
        <fullName evidence="5">Queuine tRNA-ribosyltransferase accessory subunit 2</fullName>
    </recommendedName>
    <alternativeName>
        <fullName evidence="5">Queuine tRNA-ribosyltransferase domain-containing protein 1</fullName>
    </alternativeName>
</protein>
<feature type="binding site" evidence="5">
    <location>
        <position position="390"/>
    </location>
    <ligand>
        <name>Zn(2+)</name>
        <dbReference type="ChEBI" id="CHEBI:29105"/>
    </ligand>
</feature>
<keyword evidence="3 5" id="KW-0479">Metal-binding</keyword>
<evidence type="ECO:0000313" key="7">
    <source>
        <dbReference type="EMBL" id="KAH7524876.1"/>
    </source>
</evidence>
<dbReference type="Gene3D" id="3.20.20.105">
    <property type="entry name" value="Queuine tRNA-ribosyltransferase-like"/>
    <property type="match status" value="1"/>
</dbReference>
<dbReference type="InterPro" id="IPR050852">
    <property type="entry name" value="Queuine_tRNA-ribosyltrfase"/>
</dbReference>
<comment type="subcellular location">
    <subcellularLocation>
        <location evidence="5">Cytoplasm</location>
    </subcellularLocation>
</comment>
<dbReference type="HAMAP" id="MF_03043">
    <property type="entry name" value="QTRT2"/>
    <property type="match status" value="1"/>
</dbReference>
<comment type="similarity">
    <text evidence="5">Belongs to the queuine tRNA-ribosyltransferase family. QTRT2 subfamily.</text>
</comment>
<dbReference type="AlphaFoldDB" id="A0A978VAE1"/>
<dbReference type="InterPro" id="IPR002616">
    <property type="entry name" value="tRNA_ribo_trans-like"/>
</dbReference>
<evidence type="ECO:0000259" key="6">
    <source>
        <dbReference type="Pfam" id="PF01702"/>
    </source>
</evidence>
<feature type="binding site" evidence="5">
    <location>
        <position position="359"/>
    </location>
    <ligand>
        <name>Zn(2+)</name>
        <dbReference type="ChEBI" id="CHEBI:29105"/>
    </ligand>
</feature>
<evidence type="ECO:0000256" key="2">
    <source>
        <dbReference type="ARBA" id="ARBA00022694"/>
    </source>
</evidence>
<evidence type="ECO:0000256" key="3">
    <source>
        <dbReference type="ARBA" id="ARBA00022723"/>
    </source>
</evidence>
<comment type="cofactor">
    <cofactor evidence="5">
        <name>Zn(2+)</name>
        <dbReference type="ChEBI" id="CHEBI:29105"/>
    </cofactor>
    <text evidence="5">Binds 1 zinc ion per subunit.</text>
</comment>
<feature type="binding site" evidence="5">
    <location>
        <position position="364"/>
    </location>
    <ligand>
        <name>Zn(2+)</name>
        <dbReference type="ChEBI" id="CHEBI:29105"/>
    </ligand>
</feature>
<keyword evidence="4 5" id="KW-0862">Zinc</keyword>
<evidence type="ECO:0000313" key="8">
    <source>
        <dbReference type="Proteomes" id="UP000813462"/>
    </source>
</evidence>
<evidence type="ECO:0000256" key="4">
    <source>
        <dbReference type="ARBA" id="ARBA00022833"/>
    </source>
</evidence>
<keyword evidence="1 5" id="KW-0963">Cytoplasm</keyword>
<dbReference type="SUPFAM" id="SSF51713">
    <property type="entry name" value="tRNA-guanine transglycosylase"/>
    <property type="match status" value="1"/>
</dbReference>
<dbReference type="NCBIfam" id="TIGR00449">
    <property type="entry name" value="tgt_general"/>
    <property type="match status" value="1"/>
</dbReference>
<feature type="binding site" evidence="5">
    <location>
        <position position="361"/>
    </location>
    <ligand>
        <name>Zn(2+)</name>
        <dbReference type="ChEBI" id="CHEBI:29105"/>
    </ligand>
</feature>
<sequence>MKFAVKAWSNGRARTGLLHLGNYPNPIETPALLLPTRKGLPYFISPDLLPSLPSPDSHLLQVCPLHFLEGLSPKTISKIGGLHQMVGLPEYGFAAVARDSVQCLPECNSTNKVGASFETPCGRLLIKPADYVEMISSMKPNIWATLADEVPAWVSDKRNKTSVDRTVRWLDECIALSSAGGAVFGSIVGGPSVEERERCAQEVARRNVSGYWIGGLGLGESMDERPALLNAVTHPTVGCGYGENIVISEESKEHRALQRKAILQEEKPRLVCGLGLPEEVLQGVAAGIDLFDSEYIYHLTLGGFALTFPLGGVGINVSSFDPNNLGSDRSKINLRATIYRAYPTWVLTRKDTSPVVENCSCYTCQNHTKAYINHLLNVHEMLAQILLEIHNTHHYLKFFSSIREAIKAGEFEQFRKRFIESRRDHLAVAAVCV</sequence>
<dbReference type="Pfam" id="PF01702">
    <property type="entry name" value="TGT"/>
    <property type="match status" value="1"/>
</dbReference>
<evidence type="ECO:0000256" key="1">
    <source>
        <dbReference type="ARBA" id="ARBA00022490"/>
    </source>
</evidence>
<comment type="function">
    <text evidence="5">Non-catalytic subunit of the queuine tRNA-ribosyltransferase (TGT) that catalyzes the base-exchange of a guanine (G) residue with queuine (Q) at position 34 (anticodon wobble position) in tRNAs with GU(N) anticodons (tRNA-Asp, -Asn, -His and -Tyr), resulting in the hypermodified nucleoside queuosine (7-(((4,5-cis-dihydroxy-2-cyclopenten-1-yl)amino)methyl)-7-deazaguanosine).</text>
</comment>
<accession>A0A978VAE1</accession>
<dbReference type="PANTHER" id="PTHR46064:SF1">
    <property type="entry name" value="QUEUINE TRNA-RIBOSYLTRANSFERASE ACCESSORY SUBUNIT 2"/>
    <property type="match status" value="1"/>
</dbReference>
<evidence type="ECO:0000256" key="5">
    <source>
        <dbReference type="HAMAP-Rule" id="MF_03043"/>
    </source>
</evidence>
<dbReference type="EMBL" id="JAEACU010000006">
    <property type="protein sequence ID" value="KAH7524876.1"/>
    <property type="molecule type" value="Genomic_DNA"/>
</dbReference>
<comment type="caution">
    <text evidence="7">The sequence shown here is derived from an EMBL/GenBank/DDBJ whole genome shotgun (WGS) entry which is preliminary data.</text>
</comment>
<dbReference type="GO" id="GO:0005737">
    <property type="term" value="C:cytoplasm"/>
    <property type="evidence" value="ECO:0007669"/>
    <property type="project" value="UniProtKB-SubCell"/>
</dbReference>
<feature type="domain" description="tRNA-guanine(15) transglycosylase-like" evidence="6">
    <location>
        <begin position="12"/>
        <end position="422"/>
    </location>
</feature>
<proteinExistence type="inferred from homology"/>
<dbReference type="InterPro" id="IPR036511">
    <property type="entry name" value="TGT-like_sf"/>
</dbReference>